<dbReference type="AlphaFoldDB" id="A0A451D4T7"/>
<feature type="transmembrane region" description="Helical" evidence="12">
    <location>
        <begin position="52"/>
        <end position="76"/>
    </location>
</feature>
<feature type="transmembrane region" description="Helical" evidence="12">
    <location>
        <begin position="268"/>
        <end position="286"/>
    </location>
</feature>
<reference evidence="13 14" key="1">
    <citation type="submission" date="2019-02" db="EMBL/GenBank/DDBJ databases">
        <authorList>
            <person name="Manzano-Marin A."/>
            <person name="Manzano-Marin A."/>
        </authorList>
    </citation>
    <scope>NUCLEOTIDE SEQUENCE [LARGE SCALE GENOMIC DNA]</scope>
    <source>
        <strain evidence="13 14">ErCisplendens/pseudotsugae</strain>
    </source>
</reference>
<comment type="similarity">
    <text evidence="3">Belongs to the LptF/LptG family.</text>
</comment>
<keyword evidence="5" id="KW-0813">Transport</keyword>
<evidence type="ECO:0000256" key="11">
    <source>
        <dbReference type="ARBA" id="ARBA00026081"/>
    </source>
</evidence>
<evidence type="ECO:0000256" key="2">
    <source>
        <dbReference type="ARBA" id="ARBA00004429"/>
    </source>
</evidence>
<dbReference type="Proteomes" id="UP000294338">
    <property type="component" value="Chromosome 1"/>
</dbReference>
<evidence type="ECO:0000256" key="7">
    <source>
        <dbReference type="ARBA" id="ARBA00022519"/>
    </source>
</evidence>
<protein>
    <recommendedName>
        <fullName evidence="4">Lipopolysaccharide export system permease protein LptF</fullName>
    </recommendedName>
</protein>
<dbReference type="RefSeq" id="WP_197095298.1">
    <property type="nucleotide sequence ID" value="NZ_LR217705.1"/>
</dbReference>
<dbReference type="GO" id="GO:0055085">
    <property type="term" value="P:transmembrane transport"/>
    <property type="evidence" value="ECO:0007669"/>
    <property type="project" value="InterPro"/>
</dbReference>
<evidence type="ECO:0000256" key="4">
    <source>
        <dbReference type="ARBA" id="ARBA00014213"/>
    </source>
</evidence>
<name>A0A451D4T7_9GAMM</name>
<keyword evidence="6" id="KW-1003">Cell membrane</keyword>
<feature type="transmembrane region" description="Helical" evidence="12">
    <location>
        <begin position="12"/>
        <end position="32"/>
    </location>
</feature>
<accession>A0A451D4T7</accession>
<evidence type="ECO:0000256" key="10">
    <source>
        <dbReference type="ARBA" id="ARBA00023136"/>
    </source>
</evidence>
<dbReference type="InterPro" id="IPR005495">
    <property type="entry name" value="LptG/LptF_permease"/>
</dbReference>
<dbReference type="PANTHER" id="PTHR33529:SF7">
    <property type="entry name" value="LIPOPOLYSACCHARIDE EXPORT SYSTEM PERMEASE PROTEIN LPTF"/>
    <property type="match status" value="1"/>
</dbReference>
<dbReference type="NCBIfam" id="TIGR04407">
    <property type="entry name" value="LptF_YjgP"/>
    <property type="match status" value="1"/>
</dbReference>
<keyword evidence="7" id="KW-0997">Cell inner membrane</keyword>
<keyword evidence="9 12" id="KW-1133">Transmembrane helix</keyword>
<evidence type="ECO:0000256" key="9">
    <source>
        <dbReference type="ARBA" id="ARBA00022989"/>
    </source>
</evidence>
<sequence length="371" mass="42439">MIITRYLVREILKTQITILFILLLVFFCQKLVKILGSAVENDIPINIVITGLALGIPIMAQLILPLSLVLAILITLGRLYTNNEIIVMHACGLNKHVLIRASMVIIFLNIFIASINSGWIGPWAARYQYTIIQNTKMTLSARSLIPGQFKKSADGNIIFFVQKIKDNIFKEIFLIQLQQKRHNRPCIVTAEYGQIDRRKDGAQIITLNNGAQFEGTTSLCNFRVTHFTNYQAIIYPPHINQTIYNAEQMNFPILWHSNIKKPDYHSELHWRLTLIFSVFIMGLIVIPLSGINSKHGRLLSMLPAILLYLVFFLLQSLMQSSGKKGFLDPAVSMWLINLTYLGIGITLNVWDTMPIRRFRERFIRKDVILNA</sequence>
<evidence type="ECO:0000256" key="12">
    <source>
        <dbReference type="SAM" id="Phobius"/>
    </source>
</evidence>
<comment type="subunit">
    <text evidence="11">Component of the lipopolysaccharide transport and assembly complex. The LptBFG transporter is composed of two ATP-binding proteins (LptB) and two transmembrane proteins (LptF and LptG).</text>
</comment>
<proteinExistence type="inferred from homology"/>
<keyword evidence="10 12" id="KW-0472">Membrane</keyword>
<evidence type="ECO:0000256" key="6">
    <source>
        <dbReference type="ARBA" id="ARBA00022475"/>
    </source>
</evidence>
<dbReference type="EMBL" id="LR217705">
    <property type="protein sequence ID" value="VFP80686.1"/>
    <property type="molecule type" value="Genomic_DNA"/>
</dbReference>
<evidence type="ECO:0000313" key="13">
    <source>
        <dbReference type="EMBL" id="VFP80686.1"/>
    </source>
</evidence>
<evidence type="ECO:0000256" key="5">
    <source>
        <dbReference type="ARBA" id="ARBA00022448"/>
    </source>
</evidence>
<evidence type="ECO:0000256" key="3">
    <source>
        <dbReference type="ARBA" id="ARBA00007725"/>
    </source>
</evidence>
<dbReference type="GO" id="GO:0043190">
    <property type="term" value="C:ATP-binding cassette (ABC) transporter complex"/>
    <property type="evidence" value="ECO:0007669"/>
    <property type="project" value="InterPro"/>
</dbReference>
<comment type="subcellular location">
    <subcellularLocation>
        <location evidence="2">Cell inner membrane</location>
        <topology evidence="2">Multi-pass membrane protein</topology>
    </subcellularLocation>
</comment>
<feature type="transmembrane region" description="Helical" evidence="12">
    <location>
        <begin position="298"/>
        <end position="318"/>
    </location>
</feature>
<keyword evidence="8 12" id="KW-0812">Transmembrane</keyword>
<evidence type="ECO:0000313" key="14">
    <source>
        <dbReference type="Proteomes" id="UP000294338"/>
    </source>
</evidence>
<feature type="transmembrane region" description="Helical" evidence="12">
    <location>
        <begin position="97"/>
        <end position="120"/>
    </location>
</feature>
<dbReference type="InterPro" id="IPR030922">
    <property type="entry name" value="LptF"/>
</dbReference>
<evidence type="ECO:0000256" key="8">
    <source>
        <dbReference type="ARBA" id="ARBA00022692"/>
    </source>
</evidence>
<feature type="transmembrane region" description="Helical" evidence="12">
    <location>
        <begin position="330"/>
        <end position="350"/>
    </location>
</feature>
<comment type="function">
    <text evidence="1">Part of the ABC transporter complex LptBFG involved in the translocation of lipopolysaccharide (LPS) from the inner membrane to the outer membrane.</text>
</comment>
<dbReference type="PANTHER" id="PTHR33529">
    <property type="entry name" value="SLR0882 PROTEIN-RELATED"/>
    <property type="match status" value="1"/>
</dbReference>
<organism evidence="13 14">
    <name type="scientific">Candidatus Erwinia haradaeae</name>
    <dbReference type="NCBI Taxonomy" id="1922217"/>
    <lineage>
        <taxon>Bacteria</taxon>
        <taxon>Pseudomonadati</taxon>
        <taxon>Pseudomonadota</taxon>
        <taxon>Gammaproteobacteria</taxon>
        <taxon>Enterobacterales</taxon>
        <taxon>Erwiniaceae</taxon>
        <taxon>Erwinia</taxon>
    </lineage>
</organism>
<evidence type="ECO:0000256" key="1">
    <source>
        <dbReference type="ARBA" id="ARBA00002265"/>
    </source>
</evidence>
<gene>
    <name evidence="13" type="primary">lptF</name>
    <name evidence="13" type="ORF">ERCISPPS3390_569</name>
</gene>
<dbReference type="Pfam" id="PF03739">
    <property type="entry name" value="LptF_LptG"/>
    <property type="match status" value="1"/>
</dbReference>
<dbReference type="GO" id="GO:0015920">
    <property type="term" value="P:lipopolysaccharide transport"/>
    <property type="evidence" value="ECO:0007669"/>
    <property type="project" value="TreeGrafter"/>
</dbReference>